<dbReference type="InterPro" id="IPR001584">
    <property type="entry name" value="Integrase_cat-core"/>
</dbReference>
<dbReference type="InterPro" id="IPR013103">
    <property type="entry name" value="RVT_2"/>
</dbReference>
<keyword evidence="9" id="KW-0378">Hydrolase</keyword>
<dbReference type="Pfam" id="PF22936">
    <property type="entry name" value="Pol_BBD"/>
    <property type="match status" value="1"/>
</dbReference>
<proteinExistence type="predicted"/>
<feature type="compositionally biased region" description="Low complexity" evidence="18">
    <location>
        <begin position="15"/>
        <end position="25"/>
    </location>
</feature>
<accession>A0A6G0WH06</accession>
<evidence type="ECO:0000256" key="11">
    <source>
        <dbReference type="ARBA" id="ARBA00022842"/>
    </source>
</evidence>
<keyword evidence="6" id="KW-0547">Nucleotide-binding</keyword>
<keyword evidence="16" id="KW-0233">DNA recombination</keyword>
<dbReference type="GO" id="GO:0004190">
    <property type="term" value="F:aspartic-type endopeptidase activity"/>
    <property type="evidence" value="ECO:0007669"/>
    <property type="project" value="UniProtKB-KW"/>
</dbReference>
<dbReference type="GO" id="GO:0015074">
    <property type="term" value="P:DNA integration"/>
    <property type="evidence" value="ECO:0007669"/>
    <property type="project" value="UniProtKB-KW"/>
</dbReference>
<dbReference type="SUPFAM" id="SSF53098">
    <property type="entry name" value="Ribonuclease H-like"/>
    <property type="match status" value="1"/>
</dbReference>
<dbReference type="Pfam" id="PF00665">
    <property type="entry name" value="rve"/>
    <property type="match status" value="1"/>
</dbReference>
<dbReference type="InterPro" id="IPR039537">
    <property type="entry name" value="Retrotran_Ty1/copia-like"/>
</dbReference>
<evidence type="ECO:0000256" key="3">
    <source>
        <dbReference type="ARBA" id="ARBA00022670"/>
    </source>
</evidence>
<evidence type="ECO:0000256" key="12">
    <source>
        <dbReference type="ARBA" id="ARBA00022908"/>
    </source>
</evidence>
<evidence type="ECO:0000256" key="10">
    <source>
        <dbReference type="ARBA" id="ARBA00022840"/>
    </source>
</evidence>
<dbReference type="GO" id="GO:0003676">
    <property type="term" value="F:nucleic acid binding"/>
    <property type="evidence" value="ECO:0007669"/>
    <property type="project" value="InterPro"/>
</dbReference>
<feature type="domain" description="Integrase catalytic" evidence="19">
    <location>
        <begin position="255"/>
        <end position="423"/>
    </location>
</feature>
<evidence type="ECO:0000256" key="18">
    <source>
        <dbReference type="SAM" id="MobiDB-lite"/>
    </source>
</evidence>
<keyword evidence="15" id="KW-0917">Virion maturation</keyword>
<keyword evidence="11" id="KW-0460">Magnesium</keyword>
<keyword evidence="13" id="KW-0695">RNA-directed DNA polymerase</keyword>
<keyword evidence="5" id="KW-0479">Metal-binding</keyword>
<sequence>MAKRQSLPAKRVKPSDSSDSCASDSEATRSFSVNAISSKTTMQLKENDFDGMPTLEKHWTLDNCATGHVSGNKALFDAWHGTAELILPNKMTIIGKVGQVTISMLQGGASSTLILRNVTYEPTLYKNLISHVKLLESGYQLYHQDLDGTLYVNPSTKHELKFTMQNNLYVLRDVISQSPNTSHLEVHAIATKSKTNDEKLVHWHNKLNHADFTQVAKVIKPILDPAVDSTTTRQLCYGCAQGQAKRISFRNTHHDIATKLLESLNGDLCGPIRPRTIHHEKYTSMFVDQASRYIFGKLLKKKNETTTHFTELTAHLDNQLRDSRIANIYTDGGGEYTSQEFRAACLSRGVTQKFTNADTPEENHLAEKTNEFVFNKIRVYMTLSGLPATLWGHCFEYVVYVYNHTPQELLNQRTPYEVLFGKPSRLHMLKTFGCLAFKFVPKSQRDGKLTNPATPCVFLGYATEQLGYKLWNPKDQTVTVSRSVTFDESKIRNANMFANSKFNHGRLSIPNYKLIEGVTSLEDLTTERFRTETTAEQTGNQATKPHHEAQTRRSDRKAKRPRRFEVNQVEFQAPQSPLAPKRINAPTTMAEFRSSPEREQWQQAMDDEYNSLTQNRVWELTELPKGRKALKCKWIWKVKYLANGAVERFKARLCVKGFLQIAGVDFTDTYAPVLRLDSLRVLCAVIATQDLEAVQMDIKTAFLNGNLDEEIFMEQPEGYTQPHSKHLVCLLKKSLYGLKQSPRQWHKKLHALLVKIGFRQCYKDQCIYVKRSTTNNCITYLAMYVDDIIIAG</sequence>
<keyword evidence="7" id="KW-0064">Aspartyl protease</keyword>
<dbReference type="InterPro" id="IPR054722">
    <property type="entry name" value="PolX-like_BBD"/>
</dbReference>
<dbReference type="GO" id="GO:0046872">
    <property type="term" value="F:metal ion binding"/>
    <property type="evidence" value="ECO:0007669"/>
    <property type="project" value="UniProtKB-KW"/>
</dbReference>
<name>A0A6G0WH06_9STRA</name>
<dbReference type="GO" id="GO:0005524">
    <property type="term" value="F:ATP binding"/>
    <property type="evidence" value="ECO:0007669"/>
    <property type="project" value="UniProtKB-KW"/>
</dbReference>
<evidence type="ECO:0000256" key="1">
    <source>
        <dbReference type="ARBA" id="ARBA00002180"/>
    </source>
</evidence>
<dbReference type="PANTHER" id="PTHR42648:SF11">
    <property type="entry name" value="TRANSPOSON TY4-P GAG-POL POLYPROTEIN"/>
    <property type="match status" value="1"/>
</dbReference>
<dbReference type="PANTHER" id="PTHR42648">
    <property type="entry name" value="TRANSPOSASE, PUTATIVE-RELATED"/>
    <property type="match status" value="1"/>
</dbReference>
<evidence type="ECO:0000256" key="13">
    <source>
        <dbReference type="ARBA" id="ARBA00022918"/>
    </source>
</evidence>
<keyword evidence="14" id="KW-0548">Nucleotidyltransferase</keyword>
<evidence type="ECO:0000259" key="19">
    <source>
        <dbReference type="PROSITE" id="PS50994"/>
    </source>
</evidence>
<keyword evidence="14" id="KW-0239">DNA-directed DNA polymerase</keyword>
<keyword evidence="21" id="KW-1185">Reference proteome</keyword>
<evidence type="ECO:0000256" key="7">
    <source>
        <dbReference type="ARBA" id="ARBA00022750"/>
    </source>
</evidence>
<keyword evidence="3" id="KW-0645">Protease</keyword>
<dbReference type="GO" id="GO:0004519">
    <property type="term" value="F:endonuclease activity"/>
    <property type="evidence" value="ECO:0007669"/>
    <property type="project" value="UniProtKB-KW"/>
</dbReference>
<dbReference type="InterPro" id="IPR012337">
    <property type="entry name" value="RNaseH-like_sf"/>
</dbReference>
<feature type="region of interest" description="Disordered" evidence="18">
    <location>
        <begin position="1"/>
        <end position="26"/>
    </location>
</feature>
<feature type="region of interest" description="Disordered" evidence="18">
    <location>
        <begin position="532"/>
        <end position="564"/>
    </location>
</feature>
<keyword evidence="12" id="KW-0229">DNA integration</keyword>
<dbReference type="GO" id="GO:0006310">
    <property type="term" value="P:DNA recombination"/>
    <property type="evidence" value="ECO:0007669"/>
    <property type="project" value="UniProtKB-KW"/>
</dbReference>
<evidence type="ECO:0000256" key="9">
    <source>
        <dbReference type="ARBA" id="ARBA00022801"/>
    </source>
</evidence>
<dbReference type="VEuPathDB" id="FungiDB:AeMF1_012381"/>
<evidence type="ECO:0000313" key="21">
    <source>
        <dbReference type="Proteomes" id="UP000481153"/>
    </source>
</evidence>
<dbReference type="InterPro" id="IPR043502">
    <property type="entry name" value="DNA/RNA_pol_sf"/>
</dbReference>
<dbReference type="EMBL" id="VJMJ01000216">
    <property type="protein sequence ID" value="KAF0726422.1"/>
    <property type="molecule type" value="Genomic_DNA"/>
</dbReference>
<dbReference type="Gene3D" id="3.30.420.10">
    <property type="entry name" value="Ribonuclease H-like superfamily/Ribonuclease H"/>
    <property type="match status" value="1"/>
</dbReference>
<dbReference type="SUPFAM" id="SSF56672">
    <property type="entry name" value="DNA/RNA polymerases"/>
    <property type="match status" value="1"/>
</dbReference>
<dbReference type="PROSITE" id="PS50994">
    <property type="entry name" value="INTEGRASE"/>
    <property type="match status" value="1"/>
</dbReference>
<keyword evidence="8" id="KW-0255">Endonuclease</keyword>
<protein>
    <recommendedName>
        <fullName evidence="19">Integrase catalytic domain-containing protein</fullName>
    </recommendedName>
</protein>
<comment type="caution">
    <text evidence="20">The sequence shown here is derived from an EMBL/GenBank/DDBJ whole genome shotgun (WGS) entry which is preliminary data.</text>
</comment>
<dbReference type="InterPro" id="IPR057670">
    <property type="entry name" value="SH3_retrovirus"/>
</dbReference>
<reference evidence="20 21" key="1">
    <citation type="submission" date="2019-07" db="EMBL/GenBank/DDBJ databases">
        <title>Genomics analysis of Aphanomyces spp. identifies a new class of oomycete effector associated with host adaptation.</title>
        <authorList>
            <person name="Gaulin E."/>
        </authorList>
    </citation>
    <scope>NUCLEOTIDE SEQUENCE [LARGE SCALE GENOMIC DNA]</scope>
    <source>
        <strain evidence="20 21">ATCC 201684</strain>
    </source>
</reference>
<gene>
    <name evidence="20" type="ORF">Ae201684_015310</name>
</gene>
<keyword evidence="14" id="KW-0808">Transferase</keyword>
<evidence type="ECO:0000256" key="2">
    <source>
        <dbReference type="ARBA" id="ARBA00022612"/>
    </source>
</evidence>
<evidence type="ECO:0000256" key="8">
    <source>
        <dbReference type="ARBA" id="ARBA00022759"/>
    </source>
</evidence>
<keyword evidence="10" id="KW-0067">ATP-binding</keyword>
<evidence type="ECO:0000256" key="16">
    <source>
        <dbReference type="ARBA" id="ARBA00023172"/>
    </source>
</evidence>
<evidence type="ECO:0000256" key="6">
    <source>
        <dbReference type="ARBA" id="ARBA00022741"/>
    </source>
</evidence>
<evidence type="ECO:0000256" key="4">
    <source>
        <dbReference type="ARBA" id="ARBA00022722"/>
    </source>
</evidence>
<evidence type="ECO:0000256" key="15">
    <source>
        <dbReference type="ARBA" id="ARBA00023113"/>
    </source>
</evidence>
<dbReference type="GO" id="GO:0006508">
    <property type="term" value="P:proteolysis"/>
    <property type="evidence" value="ECO:0007669"/>
    <property type="project" value="UniProtKB-KW"/>
</dbReference>
<keyword evidence="4" id="KW-0540">Nuclease</keyword>
<dbReference type="Pfam" id="PF07727">
    <property type="entry name" value="RVT_2"/>
    <property type="match status" value="1"/>
</dbReference>
<dbReference type="GO" id="GO:0003887">
    <property type="term" value="F:DNA-directed DNA polymerase activity"/>
    <property type="evidence" value="ECO:0007669"/>
    <property type="project" value="UniProtKB-KW"/>
</dbReference>
<dbReference type="Pfam" id="PF25597">
    <property type="entry name" value="SH3_retrovirus"/>
    <property type="match status" value="1"/>
</dbReference>
<keyword evidence="2" id="KW-1188">Viral release from host cell</keyword>
<dbReference type="GO" id="GO:0003964">
    <property type="term" value="F:RNA-directed DNA polymerase activity"/>
    <property type="evidence" value="ECO:0007669"/>
    <property type="project" value="UniProtKB-KW"/>
</dbReference>
<dbReference type="AlphaFoldDB" id="A0A6G0WH06"/>
<evidence type="ECO:0000256" key="5">
    <source>
        <dbReference type="ARBA" id="ARBA00022723"/>
    </source>
</evidence>
<comment type="function">
    <text evidence="1">The aspartyl protease (PR) mediates the proteolytic cleavages of the Gag and Gag-Pol polyproteins after assembly of the VLP.</text>
</comment>
<evidence type="ECO:0000256" key="14">
    <source>
        <dbReference type="ARBA" id="ARBA00022932"/>
    </source>
</evidence>
<dbReference type="InterPro" id="IPR036397">
    <property type="entry name" value="RNaseH_sf"/>
</dbReference>
<evidence type="ECO:0000256" key="17">
    <source>
        <dbReference type="ARBA" id="ARBA00023268"/>
    </source>
</evidence>
<dbReference type="Proteomes" id="UP000481153">
    <property type="component" value="Unassembled WGS sequence"/>
</dbReference>
<evidence type="ECO:0000313" key="20">
    <source>
        <dbReference type="EMBL" id="KAF0726422.1"/>
    </source>
</evidence>
<organism evidence="20 21">
    <name type="scientific">Aphanomyces euteiches</name>
    <dbReference type="NCBI Taxonomy" id="100861"/>
    <lineage>
        <taxon>Eukaryota</taxon>
        <taxon>Sar</taxon>
        <taxon>Stramenopiles</taxon>
        <taxon>Oomycota</taxon>
        <taxon>Saprolegniomycetes</taxon>
        <taxon>Saprolegniales</taxon>
        <taxon>Verrucalvaceae</taxon>
        <taxon>Aphanomyces</taxon>
    </lineage>
</organism>
<keyword evidence="17" id="KW-0511">Multifunctional enzyme</keyword>